<evidence type="ECO:0000256" key="4">
    <source>
        <dbReference type="ARBA" id="ARBA00023163"/>
    </source>
</evidence>
<dbReference type="Pfam" id="PF01037">
    <property type="entry name" value="AsnC_trans_reg"/>
    <property type="match status" value="1"/>
</dbReference>
<dbReference type="InterPro" id="IPR036390">
    <property type="entry name" value="WH_DNA-bd_sf"/>
</dbReference>
<dbReference type="InterPro" id="IPR011991">
    <property type="entry name" value="ArsR-like_HTH"/>
</dbReference>
<dbReference type="PROSITE" id="PS00519">
    <property type="entry name" value="HTH_ASNC_1"/>
    <property type="match status" value="1"/>
</dbReference>
<dbReference type="RefSeq" id="WP_226754178.1">
    <property type="nucleotide sequence ID" value="NZ_JAJATW010000009.1"/>
</dbReference>
<dbReference type="SMART" id="SM00344">
    <property type="entry name" value="HTH_ASNC"/>
    <property type="match status" value="1"/>
</dbReference>
<dbReference type="InterPro" id="IPR019887">
    <property type="entry name" value="Tscrpt_reg_AsnC/Lrp_C"/>
</dbReference>
<dbReference type="GO" id="GO:0006355">
    <property type="term" value="P:regulation of DNA-templated transcription"/>
    <property type="evidence" value="ECO:0007669"/>
    <property type="project" value="UniProtKB-ARBA"/>
</dbReference>
<evidence type="ECO:0000256" key="3">
    <source>
        <dbReference type="ARBA" id="ARBA00023159"/>
    </source>
</evidence>
<gene>
    <name evidence="7" type="primary">lrp</name>
    <name evidence="7" type="ORF">LG368_07450</name>
</gene>
<reference evidence="7" key="1">
    <citation type="submission" date="2021-10" db="EMBL/GenBank/DDBJ databases">
        <title>Marinomonas pontica sp. nov., isolated from the Black Sea.</title>
        <authorList>
            <person name="Zhao L.-H."/>
            <person name="Xue J.-H."/>
        </authorList>
    </citation>
    <scope>NUCLEOTIDE SEQUENCE</scope>
    <source>
        <strain evidence="7">E8</strain>
    </source>
</reference>
<proteinExistence type="predicted"/>
<dbReference type="PANTHER" id="PTHR30154">
    <property type="entry name" value="LEUCINE-RESPONSIVE REGULATORY PROTEIN"/>
    <property type="match status" value="1"/>
</dbReference>
<dbReference type="GO" id="GO:0005829">
    <property type="term" value="C:cytosol"/>
    <property type="evidence" value="ECO:0007669"/>
    <property type="project" value="TreeGrafter"/>
</dbReference>
<evidence type="ECO:0000256" key="1">
    <source>
        <dbReference type="ARBA" id="ARBA00023015"/>
    </source>
</evidence>
<keyword evidence="1" id="KW-0805">Transcription regulation</keyword>
<dbReference type="GO" id="GO:0043201">
    <property type="term" value="P:response to L-leucine"/>
    <property type="evidence" value="ECO:0007669"/>
    <property type="project" value="TreeGrafter"/>
</dbReference>
<dbReference type="PRINTS" id="PR00033">
    <property type="entry name" value="HTHASNC"/>
</dbReference>
<dbReference type="Gene3D" id="3.30.70.920">
    <property type="match status" value="1"/>
</dbReference>
<dbReference type="InterPro" id="IPR000485">
    <property type="entry name" value="AsnC-type_HTH_dom"/>
</dbReference>
<evidence type="ECO:0000256" key="2">
    <source>
        <dbReference type="ARBA" id="ARBA00023125"/>
    </source>
</evidence>
<dbReference type="NCBIfam" id="NF008370">
    <property type="entry name" value="PRK11169.1"/>
    <property type="match status" value="1"/>
</dbReference>
<dbReference type="Proteomes" id="UP001139095">
    <property type="component" value="Unassembled WGS sequence"/>
</dbReference>
<comment type="caution">
    <text evidence="7">The sequence shown here is derived from an EMBL/GenBank/DDBJ whole genome shotgun (WGS) entry which is preliminary data.</text>
</comment>
<dbReference type="InterPro" id="IPR036388">
    <property type="entry name" value="WH-like_DNA-bd_sf"/>
</dbReference>
<dbReference type="EMBL" id="JAJATW010000009">
    <property type="protein sequence ID" value="MCB5161733.1"/>
    <property type="molecule type" value="Genomic_DNA"/>
</dbReference>
<keyword evidence="2" id="KW-0238">DNA-binding</keyword>
<protein>
    <recommendedName>
        <fullName evidence="5">Leucine-responsive regulatory protein</fullName>
    </recommendedName>
</protein>
<dbReference type="Gene3D" id="1.10.10.10">
    <property type="entry name" value="Winged helix-like DNA-binding domain superfamily/Winged helix DNA-binding domain"/>
    <property type="match status" value="1"/>
</dbReference>
<dbReference type="SUPFAM" id="SSF54909">
    <property type="entry name" value="Dimeric alpha+beta barrel"/>
    <property type="match status" value="1"/>
</dbReference>
<sequence length="159" mass="17968">MMDNSSKPLDRLDKKILRELQINGRLSNVELASRVGLSATPCLERVRRLERNGYITGYCALVDPKKVDAGLLVFVEIRLKTTSPEGFNEFKTAVTEIPEILECHLIAGDFEYLLKARVSNMDSYRLLLGETLLTLPHVRESRTYVAMEEVKSTTVVNIP</sequence>
<evidence type="ECO:0000256" key="5">
    <source>
        <dbReference type="ARBA" id="ARBA00039227"/>
    </source>
</evidence>
<dbReference type="GO" id="GO:0006524">
    <property type="term" value="P:alanine catabolic process"/>
    <property type="evidence" value="ECO:0007669"/>
    <property type="project" value="TreeGrafter"/>
</dbReference>
<dbReference type="InterPro" id="IPR019888">
    <property type="entry name" value="Tscrpt_reg_AsnC-like"/>
</dbReference>
<dbReference type="Pfam" id="PF13412">
    <property type="entry name" value="HTH_24"/>
    <property type="match status" value="1"/>
</dbReference>
<accession>A0A9X1IM24</accession>
<organism evidence="7 8">
    <name type="scientific">Marinomonas algarum</name>
    <dbReference type="NCBI Taxonomy" id="2883105"/>
    <lineage>
        <taxon>Bacteria</taxon>
        <taxon>Pseudomonadati</taxon>
        <taxon>Pseudomonadota</taxon>
        <taxon>Gammaproteobacteria</taxon>
        <taxon>Oceanospirillales</taxon>
        <taxon>Oceanospirillaceae</taxon>
        <taxon>Marinomonas</taxon>
    </lineage>
</organism>
<keyword evidence="4" id="KW-0804">Transcription</keyword>
<dbReference type="PANTHER" id="PTHR30154:SF0">
    <property type="entry name" value="LEUCINE-RESPONSIVE REGULATORY PROTEIN"/>
    <property type="match status" value="1"/>
</dbReference>
<evidence type="ECO:0000313" key="7">
    <source>
        <dbReference type="EMBL" id="MCB5161733.1"/>
    </source>
</evidence>
<dbReference type="InterPro" id="IPR019885">
    <property type="entry name" value="Tscrpt_reg_HTH_AsnC-type_CS"/>
</dbReference>
<dbReference type="CDD" id="cd00090">
    <property type="entry name" value="HTH_ARSR"/>
    <property type="match status" value="1"/>
</dbReference>
<dbReference type="AlphaFoldDB" id="A0A9X1IM24"/>
<keyword evidence="3" id="KW-0010">Activator</keyword>
<feature type="domain" description="HTH asnC-type" evidence="6">
    <location>
        <begin position="9"/>
        <end position="72"/>
    </location>
</feature>
<dbReference type="SUPFAM" id="SSF46785">
    <property type="entry name" value="Winged helix' DNA-binding domain"/>
    <property type="match status" value="1"/>
</dbReference>
<name>A0A9X1IM24_9GAMM</name>
<evidence type="ECO:0000259" key="6">
    <source>
        <dbReference type="PROSITE" id="PS50956"/>
    </source>
</evidence>
<dbReference type="InterPro" id="IPR011008">
    <property type="entry name" value="Dimeric_a/b-barrel"/>
</dbReference>
<dbReference type="GO" id="GO:0043565">
    <property type="term" value="F:sequence-specific DNA binding"/>
    <property type="evidence" value="ECO:0007669"/>
    <property type="project" value="InterPro"/>
</dbReference>
<keyword evidence="8" id="KW-1185">Reference proteome</keyword>
<evidence type="ECO:0000313" key="8">
    <source>
        <dbReference type="Proteomes" id="UP001139095"/>
    </source>
</evidence>
<dbReference type="PROSITE" id="PS50956">
    <property type="entry name" value="HTH_ASNC_2"/>
    <property type="match status" value="1"/>
</dbReference>